<organism evidence="1 2">
    <name type="scientific">Actinidia yellowing ringspot virus</name>
    <dbReference type="NCBI Taxonomy" id="2715794"/>
    <lineage>
        <taxon>Viruses</taxon>
        <taxon>Riboviria</taxon>
        <taxon>Orthornavirae</taxon>
        <taxon>Kitrinoviricota</taxon>
        <taxon>Alsuviricetes</taxon>
        <taxon>Martellivirales</taxon>
        <taxon>Bromoviridae</taxon>
        <taxon>Ilarvirus</taxon>
        <taxon>Ilarvirus AYRSpV</taxon>
    </lineage>
</organism>
<evidence type="ECO:0000313" key="1">
    <source>
        <dbReference type="EMBL" id="QJQ13984.1"/>
    </source>
</evidence>
<dbReference type="Proteomes" id="UP001181741">
    <property type="component" value="Genome"/>
</dbReference>
<accession>A0A858XB67</accession>
<dbReference type="GO" id="GO:0044219">
    <property type="term" value="C:host cell plasmodesma"/>
    <property type="evidence" value="ECO:0007669"/>
    <property type="project" value="UniProtKB-SubCell"/>
</dbReference>
<reference evidence="1" key="1">
    <citation type="journal article" date="2021" name="Plant Dis.">
        <title>Occurrence and Distribution of Actinidia Viruses in Shaanxi Province of China.</title>
        <authorList>
            <person name="Zhao L."/>
            <person name="Cao M."/>
            <person name="Huang Q."/>
            <person name="Wang Y."/>
            <person name="Sun J."/>
            <person name="Zhang Y."/>
            <person name="Hou C."/>
            <person name="Wu Y."/>
        </authorList>
    </citation>
    <scope>NUCLEOTIDE SEQUENCE</scope>
    <source>
        <strain evidence="1">AYRSpV-Meixian</strain>
    </source>
</reference>
<dbReference type="GO" id="GO:0046740">
    <property type="term" value="P:transport of virus in host, cell to cell"/>
    <property type="evidence" value="ECO:0007669"/>
    <property type="project" value="UniProtKB-KW"/>
</dbReference>
<sequence>MANDKTSSHISNVISRIQLAEAEREKEAYLKALLTLPISARVCVPVPLIKSEAVQSVQLRSKEVDFLVKSVRSFALKKHSFVNHENISICYCPNVLKGHSGSYTLSIVNPDTGDIKVVCTDSPVDSARIYIVNWPRSVPSAQNLFLNYECDGSDAGLNVQLGLFKILWDEKPSFKMMHVKDVHAMMFPVPETDGVYRNFTNQQLESFLRRLMLPGTHLKRSTSFRVNSKFLISNADTNAGGISTGGETSTDETLTRVRDGGTAQNPVLLGKAAEGTSSADVKFVLPEF</sequence>
<keyword evidence="2" id="KW-1185">Reference proteome</keyword>
<protein>
    <submittedName>
        <fullName evidence="1">ORF3a</fullName>
    </submittedName>
</protein>
<name>A0A858XB67_9BROM</name>
<dbReference type="EMBL" id="MN612760">
    <property type="protein sequence ID" value="QJQ13984.1"/>
    <property type="molecule type" value="Genomic_RNA"/>
</dbReference>
<proteinExistence type="predicted"/>
<evidence type="ECO:0000313" key="2">
    <source>
        <dbReference type="Proteomes" id="UP001181741"/>
    </source>
</evidence>